<keyword evidence="1" id="KW-0812">Transmembrane</keyword>
<dbReference type="AlphaFoldDB" id="A0AA85J3T3"/>
<accession>A0AA85J3T3</accession>
<dbReference type="Proteomes" id="UP000050795">
    <property type="component" value="Unassembled WGS sequence"/>
</dbReference>
<feature type="transmembrane region" description="Helical" evidence="1">
    <location>
        <begin position="20"/>
        <end position="41"/>
    </location>
</feature>
<organism evidence="2 3">
    <name type="scientific">Trichobilharzia regenti</name>
    <name type="common">Nasal bird schistosome</name>
    <dbReference type="NCBI Taxonomy" id="157069"/>
    <lineage>
        <taxon>Eukaryota</taxon>
        <taxon>Metazoa</taxon>
        <taxon>Spiralia</taxon>
        <taxon>Lophotrochozoa</taxon>
        <taxon>Platyhelminthes</taxon>
        <taxon>Trematoda</taxon>
        <taxon>Digenea</taxon>
        <taxon>Strigeidida</taxon>
        <taxon>Schistosomatoidea</taxon>
        <taxon>Schistosomatidae</taxon>
        <taxon>Trichobilharzia</taxon>
    </lineage>
</organism>
<proteinExistence type="predicted"/>
<reference evidence="3" key="2">
    <citation type="submission" date="2023-11" db="UniProtKB">
        <authorList>
            <consortium name="WormBaseParasite"/>
        </authorList>
    </citation>
    <scope>IDENTIFICATION</scope>
</reference>
<evidence type="ECO:0000256" key="1">
    <source>
        <dbReference type="SAM" id="Phobius"/>
    </source>
</evidence>
<evidence type="ECO:0000313" key="3">
    <source>
        <dbReference type="WBParaSite" id="TREG1_126920.1"/>
    </source>
</evidence>
<keyword evidence="2" id="KW-1185">Reference proteome</keyword>
<evidence type="ECO:0000313" key="2">
    <source>
        <dbReference type="Proteomes" id="UP000050795"/>
    </source>
</evidence>
<name>A0AA85J3T3_TRIRE</name>
<feature type="transmembrane region" description="Helical" evidence="1">
    <location>
        <begin position="53"/>
        <end position="73"/>
    </location>
</feature>
<keyword evidence="1" id="KW-1133">Transmembrane helix</keyword>
<sequence length="95" mass="10367">MGGTSKSKKPGAVSADVCYLRYWILTSLMVLLTIIVTLYAATVPSLRELCEGINLPIALFVLGTIPMGVFLLAKNVQQVFPLNYVLVILAIQQIQ</sequence>
<reference evidence="2" key="1">
    <citation type="submission" date="2022-06" db="EMBL/GenBank/DDBJ databases">
        <authorList>
            <person name="Berger JAMES D."/>
            <person name="Berger JAMES D."/>
        </authorList>
    </citation>
    <scope>NUCLEOTIDE SEQUENCE [LARGE SCALE GENOMIC DNA]</scope>
</reference>
<dbReference type="WBParaSite" id="TREG1_126920.1">
    <property type="protein sequence ID" value="TREG1_126920.1"/>
    <property type="gene ID" value="TREG1_126920"/>
</dbReference>
<protein>
    <submittedName>
        <fullName evidence="3">Uncharacterized protein</fullName>
    </submittedName>
</protein>
<keyword evidence="1" id="KW-0472">Membrane</keyword>